<dbReference type="InterPro" id="IPR002477">
    <property type="entry name" value="Peptidoglycan-bd-like"/>
</dbReference>
<dbReference type="EMBL" id="MFUC01000018">
    <property type="protein sequence ID" value="OGI71860.1"/>
    <property type="molecule type" value="Genomic_DNA"/>
</dbReference>
<dbReference type="Pfam" id="PF01471">
    <property type="entry name" value="PG_binding_1"/>
    <property type="match status" value="1"/>
</dbReference>
<dbReference type="STRING" id="1801752.A3J61_00760"/>
<dbReference type="Gene3D" id="1.10.101.10">
    <property type="entry name" value="PGBD-like superfamily/PGBD"/>
    <property type="match status" value="1"/>
</dbReference>
<dbReference type="Proteomes" id="UP000179686">
    <property type="component" value="Unassembled WGS sequence"/>
</dbReference>
<dbReference type="AlphaFoldDB" id="A0A1F6VQC8"/>
<evidence type="ECO:0000259" key="1">
    <source>
        <dbReference type="Pfam" id="PF01471"/>
    </source>
</evidence>
<organism evidence="2 3">
    <name type="scientific">Candidatus Nomurabacteria bacterium RIFCSPHIGHO2_02_FULL_38_15</name>
    <dbReference type="NCBI Taxonomy" id="1801752"/>
    <lineage>
        <taxon>Bacteria</taxon>
        <taxon>Candidatus Nomuraibacteriota</taxon>
    </lineage>
</organism>
<proteinExistence type="predicted"/>
<sequence>MQQVLNCKGFIVSSSGGGSKGEETNYFGAKTKDAVRRFQKAHNLKIDGIVGPATRAELNKVN</sequence>
<dbReference type="InterPro" id="IPR036365">
    <property type="entry name" value="PGBD-like_sf"/>
</dbReference>
<gene>
    <name evidence="2" type="ORF">A3J61_00760</name>
</gene>
<reference evidence="2 3" key="1">
    <citation type="journal article" date="2016" name="Nat. Commun.">
        <title>Thousands of microbial genomes shed light on interconnected biogeochemical processes in an aquifer system.</title>
        <authorList>
            <person name="Anantharaman K."/>
            <person name="Brown C.T."/>
            <person name="Hug L.A."/>
            <person name="Sharon I."/>
            <person name="Castelle C.J."/>
            <person name="Probst A.J."/>
            <person name="Thomas B.C."/>
            <person name="Singh A."/>
            <person name="Wilkins M.J."/>
            <person name="Karaoz U."/>
            <person name="Brodie E.L."/>
            <person name="Williams K.H."/>
            <person name="Hubbard S.S."/>
            <person name="Banfield J.F."/>
        </authorList>
    </citation>
    <scope>NUCLEOTIDE SEQUENCE [LARGE SCALE GENOMIC DNA]</scope>
</reference>
<evidence type="ECO:0000313" key="2">
    <source>
        <dbReference type="EMBL" id="OGI71860.1"/>
    </source>
</evidence>
<accession>A0A1F6VQC8</accession>
<name>A0A1F6VQC8_9BACT</name>
<evidence type="ECO:0000313" key="3">
    <source>
        <dbReference type="Proteomes" id="UP000179686"/>
    </source>
</evidence>
<dbReference type="InterPro" id="IPR036366">
    <property type="entry name" value="PGBDSf"/>
</dbReference>
<protein>
    <recommendedName>
        <fullName evidence="1">Peptidoglycan binding-like domain-containing protein</fullName>
    </recommendedName>
</protein>
<comment type="caution">
    <text evidence="2">The sequence shown here is derived from an EMBL/GenBank/DDBJ whole genome shotgun (WGS) entry which is preliminary data.</text>
</comment>
<dbReference type="SUPFAM" id="SSF47090">
    <property type="entry name" value="PGBD-like"/>
    <property type="match status" value="1"/>
</dbReference>
<feature type="domain" description="Peptidoglycan binding-like" evidence="1">
    <location>
        <begin position="1"/>
        <end position="58"/>
    </location>
</feature>